<dbReference type="EMBL" id="PTJE01000006">
    <property type="protein sequence ID" value="PPK93616.1"/>
    <property type="molecule type" value="Genomic_DNA"/>
</dbReference>
<gene>
    <name evidence="1" type="ORF">LY01_02399</name>
</gene>
<accession>A0A2S6IHE2</accession>
<evidence type="ECO:0000313" key="1">
    <source>
        <dbReference type="EMBL" id="PPK93616.1"/>
    </source>
</evidence>
<evidence type="ECO:0000313" key="2">
    <source>
        <dbReference type="Proteomes" id="UP000239002"/>
    </source>
</evidence>
<proteinExistence type="predicted"/>
<dbReference type="Proteomes" id="UP000239002">
    <property type="component" value="Unassembled WGS sequence"/>
</dbReference>
<comment type="caution">
    <text evidence="1">The sequence shown here is derived from an EMBL/GenBank/DDBJ whole genome shotgun (WGS) entry which is preliminary data.</text>
</comment>
<protein>
    <submittedName>
        <fullName evidence="1">Uncharacterized protein</fullName>
    </submittedName>
</protein>
<name>A0A2S6IHE2_9FLAO</name>
<keyword evidence="2" id="KW-1185">Reference proteome</keyword>
<dbReference type="AlphaFoldDB" id="A0A2S6IHE2"/>
<reference evidence="1 2" key="1">
    <citation type="submission" date="2018-02" db="EMBL/GenBank/DDBJ databases">
        <title>Genomic Encyclopedia of Archaeal and Bacterial Type Strains, Phase II (KMG-II): from individual species to whole genera.</title>
        <authorList>
            <person name="Goeker M."/>
        </authorList>
    </citation>
    <scope>NUCLEOTIDE SEQUENCE [LARGE SCALE GENOMIC DNA]</scope>
    <source>
        <strain evidence="1 2">DSM 16809</strain>
    </source>
</reference>
<organism evidence="1 2">
    <name type="scientific">Nonlabens xylanidelens</name>
    <dbReference type="NCBI Taxonomy" id="191564"/>
    <lineage>
        <taxon>Bacteria</taxon>
        <taxon>Pseudomonadati</taxon>
        <taxon>Bacteroidota</taxon>
        <taxon>Flavobacteriia</taxon>
        <taxon>Flavobacteriales</taxon>
        <taxon>Flavobacteriaceae</taxon>
        <taxon>Nonlabens</taxon>
    </lineage>
</organism>
<sequence>MQNSCSFSSNCNFTSLNKNMKKVIALIAVIVVLASCSKDQDPFEWNKDRVGHLTKDMKVFQLDSIYANDSIVRAVKGDEFSNGANQIEIFEKGGAHLLTLTPSEALDSTATIENIIIRDERFTTLKGITKNSTYKEISTAYKISSVDNMIDDAVIWVNEENFYFTISKDDLPTDVKFDISASIEKTMIPEDTKPLYMFVSW</sequence>